<evidence type="ECO:0000256" key="3">
    <source>
        <dbReference type="ARBA" id="ARBA00022490"/>
    </source>
</evidence>
<dbReference type="Proteomes" id="UP001360424">
    <property type="component" value="Chromosome"/>
</dbReference>
<accession>A0ABZ2GXW6</accession>
<evidence type="ECO:0000313" key="11">
    <source>
        <dbReference type="Proteomes" id="UP001360424"/>
    </source>
</evidence>
<keyword evidence="3 9" id="KW-0963">Cytoplasm</keyword>
<dbReference type="NCBIfam" id="NF000582">
    <property type="entry name" value="PRK00006.1"/>
    <property type="match status" value="1"/>
</dbReference>
<dbReference type="InterPro" id="IPR010084">
    <property type="entry name" value="FabZ"/>
</dbReference>
<dbReference type="CDD" id="cd01288">
    <property type="entry name" value="FabZ"/>
    <property type="match status" value="1"/>
</dbReference>
<evidence type="ECO:0000256" key="4">
    <source>
        <dbReference type="ARBA" id="ARBA00022516"/>
    </source>
</evidence>
<evidence type="ECO:0000256" key="6">
    <source>
        <dbReference type="ARBA" id="ARBA00023098"/>
    </source>
</evidence>
<keyword evidence="7 9" id="KW-0456">Lyase</keyword>
<reference evidence="10" key="1">
    <citation type="submission" date="2023-09" db="EMBL/GenBank/DDBJ databases">
        <title>Genomes of two closely related lineages of the louse Polyplax serrata with different host specificities.</title>
        <authorList>
            <person name="Martinu J."/>
            <person name="Tarabai H."/>
            <person name="Stefka J."/>
            <person name="Hypsa V."/>
        </authorList>
    </citation>
    <scope>NUCLEOTIDE SEQUENCE [LARGE SCALE GENOMIC DNA]</scope>
    <source>
        <strain evidence="10">HR10_N</strain>
    </source>
</reference>
<dbReference type="RefSeq" id="WP_338522009.1">
    <property type="nucleotide sequence ID" value="NZ_CP135136.1"/>
</dbReference>
<feature type="active site" evidence="9">
    <location>
        <position position="51"/>
    </location>
</feature>
<evidence type="ECO:0000256" key="9">
    <source>
        <dbReference type="HAMAP-Rule" id="MF_00406"/>
    </source>
</evidence>
<name>A0ABZ2GXW6_9GAMM</name>
<keyword evidence="6 9" id="KW-0443">Lipid metabolism</keyword>
<evidence type="ECO:0000256" key="7">
    <source>
        <dbReference type="ARBA" id="ARBA00023239"/>
    </source>
</evidence>
<dbReference type="InterPro" id="IPR029069">
    <property type="entry name" value="HotDog_dom_sf"/>
</dbReference>
<keyword evidence="4 9" id="KW-0444">Lipid biosynthesis</keyword>
<dbReference type="Gene3D" id="3.10.129.10">
    <property type="entry name" value="Hotdog Thioesterase"/>
    <property type="match status" value="1"/>
</dbReference>
<keyword evidence="5 9" id="KW-0441">Lipid A biosynthesis</keyword>
<dbReference type="GO" id="GO:0019171">
    <property type="term" value="F:(3R)-hydroxyacyl-[acyl-carrier-protein] dehydratase activity"/>
    <property type="evidence" value="ECO:0007669"/>
    <property type="project" value="UniProtKB-EC"/>
</dbReference>
<evidence type="ECO:0000256" key="8">
    <source>
        <dbReference type="ARBA" id="ARBA00025049"/>
    </source>
</evidence>
<evidence type="ECO:0000256" key="5">
    <source>
        <dbReference type="ARBA" id="ARBA00022556"/>
    </source>
</evidence>
<evidence type="ECO:0000313" key="10">
    <source>
        <dbReference type="EMBL" id="WWR12268.1"/>
    </source>
</evidence>
<dbReference type="EMBL" id="CP135136">
    <property type="protein sequence ID" value="WWR12268.1"/>
    <property type="molecule type" value="Genomic_DNA"/>
</dbReference>
<evidence type="ECO:0000256" key="2">
    <source>
        <dbReference type="ARBA" id="ARBA00009174"/>
    </source>
</evidence>
<dbReference type="SUPFAM" id="SSF54637">
    <property type="entry name" value="Thioesterase/thiol ester dehydrase-isomerase"/>
    <property type="match status" value="1"/>
</dbReference>
<sequence>MNNFVFINEIMDLLPHRYPLLLIDRVLEYKVSQYLIAIKNVSINEVFFVGHFPKNAIMPGVLILESLAQAGGILSSLSNSPKKGYKFLYLLSSIDNAKFRDSVIPGDQLYLKVSIIKRRRNFWKIYGESLVNNKIVCSADFICFAKEVEVNK</sequence>
<proteinExistence type="inferred from homology"/>
<dbReference type="HAMAP" id="MF_00406">
    <property type="entry name" value="FabZ"/>
    <property type="match status" value="1"/>
</dbReference>
<comment type="catalytic activity">
    <reaction evidence="9">
        <text>a (3R)-hydroxyacyl-[ACP] = a (2E)-enoyl-[ACP] + H2O</text>
        <dbReference type="Rhea" id="RHEA:13097"/>
        <dbReference type="Rhea" id="RHEA-COMP:9925"/>
        <dbReference type="Rhea" id="RHEA-COMP:9945"/>
        <dbReference type="ChEBI" id="CHEBI:15377"/>
        <dbReference type="ChEBI" id="CHEBI:78784"/>
        <dbReference type="ChEBI" id="CHEBI:78827"/>
        <dbReference type="EC" id="4.2.1.59"/>
    </reaction>
</comment>
<dbReference type="NCBIfam" id="TIGR01750">
    <property type="entry name" value="fabZ"/>
    <property type="match status" value="1"/>
</dbReference>
<protein>
    <recommendedName>
        <fullName evidence="9">3-hydroxyacyl-[acyl-carrier-protein] dehydratase FabZ</fullName>
        <ecNumber evidence="9">4.2.1.59</ecNumber>
    </recommendedName>
    <alternativeName>
        <fullName evidence="9">(3R)-hydroxymyristoyl-[acyl-carrier-protein] dehydratase</fullName>
        <shortName evidence="9">(3R)-hydroxymyristoyl-ACP dehydrase</shortName>
    </alternativeName>
    <alternativeName>
        <fullName evidence="9">Beta-hydroxyacyl-ACP dehydratase</fullName>
    </alternativeName>
</protein>
<dbReference type="PANTHER" id="PTHR30272:SF1">
    <property type="entry name" value="3-HYDROXYACYL-[ACYL-CARRIER-PROTEIN] DEHYDRATASE"/>
    <property type="match status" value="1"/>
</dbReference>
<dbReference type="Pfam" id="PF07977">
    <property type="entry name" value="FabA"/>
    <property type="match status" value="1"/>
</dbReference>
<keyword evidence="11" id="KW-1185">Reference proteome</keyword>
<organism evidence="10 11">
    <name type="scientific">Candidatus Legionella polyplacis</name>
    <dbReference type="NCBI Taxonomy" id="2005262"/>
    <lineage>
        <taxon>Bacteria</taxon>
        <taxon>Pseudomonadati</taxon>
        <taxon>Pseudomonadota</taxon>
        <taxon>Gammaproteobacteria</taxon>
        <taxon>Legionellales</taxon>
        <taxon>Legionellaceae</taxon>
        <taxon>Legionella</taxon>
    </lineage>
</organism>
<dbReference type="InterPro" id="IPR013114">
    <property type="entry name" value="FabA_FabZ"/>
</dbReference>
<dbReference type="EC" id="4.2.1.59" evidence="9"/>
<comment type="subcellular location">
    <subcellularLocation>
        <location evidence="1 9">Cytoplasm</location>
    </subcellularLocation>
</comment>
<evidence type="ECO:0000256" key="1">
    <source>
        <dbReference type="ARBA" id="ARBA00004496"/>
    </source>
</evidence>
<comment type="function">
    <text evidence="8 9">Involved in unsaturated fatty acids biosynthesis. Catalyzes the dehydration of short chain beta-hydroxyacyl-ACPs and long chain saturated and unsaturated beta-hydroxyacyl-ACPs.</text>
</comment>
<dbReference type="PANTHER" id="PTHR30272">
    <property type="entry name" value="3-HYDROXYACYL-[ACYL-CARRIER-PROTEIN] DEHYDRATASE"/>
    <property type="match status" value="1"/>
</dbReference>
<gene>
    <name evidence="9 10" type="primary">fabZ</name>
    <name evidence="10" type="ORF">RQL38_01960</name>
</gene>
<comment type="similarity">
    <text evidence="2 9">Belongs to the thioester dehydratase family. FabZ subfamily.</text>
</comment>